<dbReference type="EMBL" id="FUWZ01000002">
    <property type="protein sequence ID" value="SKA06505.1"/>
    <property type="molecule type" value="Genomic_DNA"/>
</dbReference>
<dbReference type="Proteomes" id="UP000190367">
    <property type="component" value="Unassembled WGS sequence"/>
</dbReference>
<sequence length="47" mass="5368">MDFLGILEDNDGSIWFGSGGGVHRYDGKTFTDFFVPIVIHNIFQLKY</sequence>
<protein>
    <recommendedName>
        <fullName evidence="3">Two component regulator propeller</fullName>
    </recommendedName>
</protein>
<evidence type="ECO:0000313" key="2">
    <source>
        <dbReference type="Proteomes" id="UP000190367"/>
    </source>
</evidence>
<keyword evidence="2" id="KW-1185">Reference proteome</keyword>
<proteinExistence type="predicted"/>
<evidence type="ECO:0000313" key="1">
    <source>
        <dbReference type="EMBL" id="SKA06505.1"/>
    </source>
</evidence>
<reference evidence="2" key="1">
    <citation type="submission" date="2017-02" db="EMBL/GenBank/DDBJ databases">
        <authorList>
            <person name="Varghese N."/>
            <person name="Submissions S."/>
        </authorList>
    </citation>
    <scope>NUCLEOTIDE SEQUENCE [LARGE SCALE GENOMIC DNA]</scope>
    <source>
        <strain evidence="2">DSM 22224</strain>
    </source>
</reference>
<dbReference type="Gene3D" id="2.130.10.10">
    <property type="entry name" value="YVTN repeat-like/Quinoprotein amine dehydrogenase"/>
    <property type="match status" value="1"/>
</dbReference>
<dbReference type="InterPro" id="IPR015943">
    <property type="entry name" value="WD40/YVTN_repeat-like_dom_sf"/>
</dbReference>
<organism evidence="1 2">
    <name type="scientific">Chitinophaga eiseniae</name>
    <dbReference type="NCBI Taxonomy" id="634771"/>
    <lineage>
        <taxon>Bacteria</taxon>
        <taxon>Pseudomonadati</taxon>
        <taxon>Bacteroidota</taxon>
        <taxon>Chitinophagia</taxon>
        <taxon>Chitinophagales</taxon>
        <taxon>Chitinophagaceae</taxon>
        <taxon>Chitinophaga</taxon>
    </lineage>
</organism>
<evidence type="ECO:0008006" key="3">
    <source>
        <dbReference type="Google" id="ProtNLM"/>
    </source>
</evidence>
<accession>A0A1T4QS29</accession>
<name>A0A1T4QS29_9BACT</name>
<gene>
    <name evidence="1" type="ORF">SAMN04488128_102558</name>
</gene>
<dbReference type="AlphaFoldDB" id="A0A1T4QS29"/>